<evidence type="ECO:0008006" key="5">
    <source>
        <dbReference type="Google" id="ProtNLM"/>
    </source>
</evidence>
<dbReference type="EMBL" id="SOCA01000001">
    <property type="protein sequence ID" value="TDU81476.1"/>
    <property type="molecule type" value="Genomic_DNA"/>
</dbReference>
<proteinExistence type="predicted"/>
<reference evidence="3 4" key="1">
    <citation type="submission" date="2019-03" db="EMBL/GenBank/DDBJ databases">
        <title>Genomic Encyclopedia of Archaeal and Bacterial Type Strains, Phase II (KMG-II): from individual species to whole genera.</title>
        <authorList>
            <person name="Goeker M."/>
        </authorList>
    </citation>
    <scope>NUCLEOTIDE SEQUENCE [LARGE SCALE GENOMIC DNA]</scope>
    <source>
        <strain evidence="3 4">ATCC 25309</strain>
    </source>
</reference>
<name>A0A4R7SSK5_9BACT</name>
<dbReference type="AlphaFoldDB" id="A0A4R7SSK5"/>
<keyword evidence="2" id="KW-1133">Transmembrane helix</keyword>
<gene>
    <name evidence="3" type="ORF">EI77_00785</name>
</gene>
<evidence type="ECO:0000313" key="3">
    <source>
        <dbReference type="EMBL" id="TDU81476.1"/>
    </source>
</evidence>
<evidence type="ECO:0000313" key="4">
    <source>
        <dbReference type="Proteomes" id="UP000295662"/>
    </source>
</evidence>
<sequence length="103" mass="11994">MNALLAFPIYFRRPAAGAYAANTAAMDWFVIATLCFFFFLLGCIATAAWVIWKRSTRPAPHVKLLMELEESDEDHLIRNADEKPAKEPPQRDPWEKEPEWWKQ</sequence>
<keyword evidence="2" id="KW-0472">Membrane</keyword>
<evidence type="ECO:0000256" key="2">
    <source>
        <dbReference type="SAM" id="Phobius"/>
    </source>
</evidence>
<protein>
    <recommendedName>
        <fullName evidence="5">Cbb3-type cytochrome oxidase component FixQ</fullName>
    </recommendedName>
</protein>
<feature type="transmembrane region" description="Helical" evidence="2">
    <location>
        <begin position="30"/>
        <end position="52"/>
    </location>
</feature>
<organism evidence="3 4">
    <name type="scientific">Prosthecobacter fusiformis</name>
    <dbReference type="NCBI Taxonomy" id="48464"/>
    <lineage>
        <taxon>Bacteria</taxon>
        <taxon>Pseudomonadati</taxon>
        <taxon>Verrucomicrobiota</taxon>
        <taxon>Verrucomicrobiia</taxon>
        <taxon>Verrucomicrobiales</taxon>
        <taxon>Verrucomicrobiaceae</taxon>
        <taxon>Prosthecobacter</taxon>
    </lineage>
</organism>
<comment type="caution">
    <text evidence="3">The sequence shown here is derived from an EMBL/GenBank/DDBJ whole genome shotgun (WGS) entry which is preliminary data.</text>
</comment>
<feature type="region of interest" description="Disordered" evidence="1">
    <location>
        <begin position="76"/>
        <end position="103"/>
    </location>
</feature>
<evidence type="ECO:0000256" key="1">
    <source>
        <dbReference type="SAM" id="MobiDB-lite"/>
    </source>
</evidence>
<dbReference type="RefSeq" id="WP_133793423.1">
    <property type="nucleotide sequence ID" value="NZ_SOCA01000001.1"/>
</dbReference>
<accession>A0A4R7SSK5</accession>
<keyword evidence="4" id="KW-1185">Reference proteome</keyword>
<dbReference type="OrthoDB" id="9935239at2"/>
<keyword evidence="2" id="KW-0812">Transmembrane</keyword>
<dbReference type="Proteomes" id="UP000295662">
    <property type="component" value="Unassembled WGS sequence"/>
</dbReference>